<sequence>MAAVLELLLSEEVAVGAVVRWLRCAPGQELAARPTAGLRTSVNLHSERGVKARCAQKGLRS</sequence>
<reference evidence="1" key="2">
    <citation type="submission" date="2025-09" db="UniProtKB">
        <authorList>
            <consortium name="Ensembl"/>
        </authorList>
    </citation>
    <scope>IDENTIFICATION</scope>
</reference>
<keyword evidence="2" id="KW-1185">Reference proteome</keyword>
<dbReference type="AlphaFoldDB" id="A0A8C9EH64"/>
<reference evidence="1" key="1">
    <citation type="submission" date="2025-08" db="UniProtKB">
        <authorList>
            <consortium name="Ensembl"/>
        </authorList>
    </citation>
    <scope>IDENTIFICATION</scope>
</reference>
<accession>A0A8C9EH64</accession>
<protein>
    <submittedName>
        <fullName evidence="1">Uncharacterized protein</fullName>
    </submittedName>
</protein>
<evidence type="ECO:0000313" key="2">
    <source>
        <dbReference type="Proteomes" id="UP000694428"/>
    </source>
</evidence>
<name>A0A8C9EH64_PAVCR</name>
<organism evidence="1 2">
    <name type="scientific">Pavo cristatus</name>
    <name type="common">Indian peafowl</name>
    <name type="synonym">Blue peafowl</name>
    <dbReference type="NCBI Taxonomy" id="9049"/>
    <lineage>
        <taxon>Eukaryota</taxon>
        <taxon>Metazoa</taxon>
        <taxon>Chordata</taxon>
        <taxon>Craniata</taxon>
        <taxon>Vertebrata</taxon>
        <taxon>Euteleostomi</taxon>
        <taxon>Archelosauria</taxon>
        <taxon>Archosauria</taxon>
        <taxon>Dinosauria</taxon>
        <taxon>Saurischia</taxon>
        <taxon>Theropoda</taxon>
        <taxon>Coelurosauria</taxon>
        <taxon>Aves</taxon>
        <taxon>Neognathae</taxon>
        <taxon>Galloanserae</taxon>
        <taxon>Galliformes</taxon>
        <taxon>Phasianidae</taxon>
        <taxon>Phasianinae</taxon>
        <taxon>Pavo</taxon>
    </lineage>
</organism>
<proteinExistence type="predicted"/>
<evidence type="ECO:0000313" key="1">
    <source>
        <dbReference type="Ensembl" id="ENSPSTP00000000494.1"/>
    </source>
</evidence>
<dbReference type="Proteomes" id="UP000694428">
    <property type="component" value="Unplaced"/>
</dbReference>
<dbReference type="Ensembl" id="ENSPSTT00000000518.1">
    <property type="protein sequence ID" value="ENSPSTP00000000494.1"/>
    <property type="gene ID" value="ENSPSTG00000000430.1"/>
</dbReference>